<proteinExistence type="predicted"/>
<evidence type="ECO:0000313" key="2">
    <source>
        <dbReference type="Proteomes" id="UP001230188"/>
    </source>
</evidence>
<sequence>MRALLAAVAIAACWVTYLMMRAPRNVGDGHPGLAAPETWLRARSPPLVAPPARPPVSSKPPPQVLLPPVVEPAPEPSSRVHVVFSTDCSAYQDWQTEVVFNSALVVGHAGPLTRIASGCGEAERRRLSELPRVIALGGLFQGARYAALYPDLFDSRIFVHFTPAFNKDEASGNTYHFYNKPRGIEHWLAEPGSSASRTEIVALIDPDFAFLRPLSDEFDRKRELVVISPWTVDDVPRRVERGVPFGQQYGLGTHWRRFDRAAICGADSPCVATTEKDAYKFYPVGPPYVAHVDDWRRIAPVWREFAPRVYAQYPNLLAEMYAYCMAAAHLELPHVRVNHLMLSNAAVKDEGWPLVDALPLALACPADPEADPPLVARQVARNHALPAFVHFCQNYRLGDWMFAKRRVPRELFVSCDRELLAPPPADVWKFRYELQPPGNPCRDEPKRKPLTNPRIANRTALSMCLATWHTNAAARHATGVSRRRELVRHPRTRVKLYDIATHCWKKKTPAR</sequence>
<dbReference type="PANTHER" id="PTHR31485:SF7">
    <property type="entry name" value="PEPTIDYL SERINE ALPHA-GALACTOSYLTRANSFERASE"/>
    <property type="match status" value="1"/>
</dbReference>
<accession>A0AAD7XEP7</accession>
<reference evidence="1" key="1">
    <citation type="submission" date="2023-01" db="EMBL/GenBank/DDBJ databases">
        <title>Metagenome sequencing of chrysophaentin producing Chrysophaeum taylorii.</title>
        <authorList>
            <person name="Davison J."/>
            <person name="Bewley C."/>
        </authorList>
    </citation>
    <scope>NUCLEOTIDE SEQUENCE</scope>
    <source>
        <strain evidence="1">NIES-1699</strain>
    </source>
</reference>
<dbReference type="InterPro" id="IPR044845">
    <property type="entry name" value="HPAT/SRGT1-like"/>
</dbReference>
<dbReference type="EMBL" id="JAQMWT010000673">
    <property type="protein sequence ID" value="KAJ8598437.1"/>
    <property type="molecule type" value="Genomic_DNA"/>
</dbReference>
<dbReference type="AlphaFoldDB" id="A0AAD7XEP7"/>
<dbReference type="PANTHER" id="PTHR31485">
    <property type="entry name" value="PEPTIDYL SERINE ALPHA-GALACTOSYLTRANSFERASE"/>
    <property type="match status" value="1"/>
</dbReference>
<evidence type="ECO:0000313" key="1">
    <source>
        <dbReference type="EMBL" id="KAJ8598437.1"/>
    </source>
</evidence>
<protein>
    <submittedName>
        <fullName evidence="1">Uncharacterized protein</fullName>
    </submittedName>
</protein>
<dbReference type="Proteomes" id="UP001230188">
    <property type="component" value="Unassembled WGS sequence"/>
</dbReference>
<gene>
    <name evidence="1" type="ORF">CTAYLR_006851</name>
</gene>
<keyword evidence="2" id="KW-1185">Reference proteome</keyword>
<dbReference type="GO" id="GO:0016757">
    <property type="term" value="F:glycosyltransferase activity"/>
    <property type="evidence" value="ECO:0007669"/>
    <property type="project" value="InterPro"/>
</dbReference>
<name>A0AAD7XEP7_9STRA</name>
<organism evidence="1 2">
    <name type="scientific">Chrysophaeum taylorii</name>
    <dbReference type="NCBI Taxonomy" id="2483200"/>
    <lineage>
        <taxon>Eukaryota</taxon>
        <taxon>Sar</taxon>
        <taxon>Stramenopiles</taxon>
        <taxon>Ochrophyta</taxon>
        <taxon>Pelagophyceae</taxon>
        <taxon>Pelagomonadales</taxon>
        <taxon>Pelagomonadaceae</taxon>
        <taxon>Chrysophaeum</taxon>
    </lineage>
</organism>
<comment type="caution">
    <text evidence="1">The sequence shown here is derived from an EMBL/GenBank/DDBJ whole genome shotgun (WGS) entry which is preliminary data.</text>
</comment>